<accession>A0A0K9FBK9</accession>
<name>A0A0K9FBK9_9BACI</name>
<dbReference type="PROSITE" id="PS51257">
    <property type="entry name" value="PROKAR_LIPOPROTEIN"/>
    <property type="match status" value="1"/>
</dbReference>
<dbReference type="RefSeq" id="WP_049664917.1">
    <property type="nucleotide sequence ID" value="NZ_LFXJ01000005.1"/>
</dbReference>
<dbReference type="PATRIC" id="fig|582475.4.peg.957"/>
<gene>
    <name evidence="1" type="ORF">ACZ11_07285</name>
</gene>
<evidence type="ECO:0000313" key="2">
    <source>
        <dbReference type="Proteomes" id="UP000037326"/>
    </source>
</evidence>
<sequence>MRKIVTILCISLIMIMSGCNHKSMPKISEEQVKSIVLKSHAKNIGKVEIKSVSHKGNEYIVKWENKDNCENGTDYINDENGKIITGETSIC</sequence>
<organism evidence="1 2">
    <name type="scientific">Lysinibacillus xylanilyticus</name>
    <dbReference type="NCBI Taxonomy" id="582475"/>
    <lineage>
        <taxon>Bacteria</taxon>
        <taxon>Bacillati</taxon>
        <taxon>Bacillota</taxon>
        <taxon>Bacilli</taxon>
        <taxon>Bacillales</taxon>
        <taxon>Bacillaceae</taxon>
        <taxon>Lysinibacillus</taxon>
    </lineage>
</organism>
<proteinExistence type="predicted"/>
<evidence type="ECO:0008006" key="3">
    <source>
        <dbReference type="Google" id="ProtNLM"/>
    </source>
</evidence>
<dbReference type="GeneID" id="96598074"/>
<reference evidence="2" key="1">
    <citation type="submission" date="2015-07" db="EMBL/GenBank/DDBJ databases">
        <authorList>
            <consortium name="Consortium for Microbial Forensics and Genomics (microFORGE)"/>
            <person name="Knight B.M."/>
            <person name="Roberts D.P."/>
            <person name="Lin D."/>
            <person name="Hari K."/>
            <person name="Fletcher J."/>
            <person name="Melcher U."/>
            <person name="Blagden T."/>
            <person name="Winegar R.A."/>
        </authorList>
    </citation>
    <scope>NUCLEOTIDE SEQUENCE [LARGE SCALE GENOMIC DNA]</scope>
    <source>
        <strain evidence="2">DSM 23493</strain>
    </source>
</reference>
<protein>
    <recommendedName>
        <fullName evidence="3">Lipoprotein</fullName>
    </recommendedName>
</protein>
<evidence type="ECO:0000313" key="1">
    <source>
        <dbReference type="EMBL" id="KMY31974.1"/>
    </source>
</evidence>
<dbReference type="AlphaFoldDB" id="A0A0K9FBK9"/>
<comment type="caution">
    <text evidence="1">The sequence shown here is derived from an EMBL/GenBank/DDBJ whole genome shotgun (WGS) entry which is preliminary data.</text>
</comment>
<dbReference type="EMBL" id="LFXJ01000005">
    <property type="protein sequence ID" value="KMY31974.1"/>
    <property type="molecule type" value="Genomic_DNA"/>
</dbReference>
<dbReference type="Proteomes" id="UP000037326">
    <property type="component" value="Unassembled WGS sequence"/>
</dbReference>